<evidence type="ECO:0000313" key="2">
    <source>
        <dbReference type="EMBL" id="GBM28836.1"/>
    </source>
</evidence>
<evidence type="ECO:0000313" key="3">
    <source>
        <dbReference type="Proteomes" id="UP000499080"/>
    </source>
</evidence>
<evidence type="ECO:0000256" key="1">
    <source>
        <dbReference type="SAM" id="MobiDB-lite"/>
    </source>
</evidence>
<evidence type="ECO:0008006" key="4">
    <source>
        <dbReference type="Google" id="ProtNLM"/>
    </source>
</evidence>
<dbReference type="EMBL" id="BGPR01000621">
    <property type="protein sequence ID" value="GBM28836.1"/>
    <property type="molecule type" value="Genomic_DNA"/>
</dbReference>
<keyword evidence="3" id="KW-1185">Reference proteome</keyword>
<feature type="region of interest" description="Disordered" evidence="1">
    <location>
        <begin position="151"/>
        <end position="171"/>
    </location>
</feature>
<dbReference type="AlphaFoldDB" id="A0A4Y2ELE7"/>
<name>A0A4Y2ELE7_ARAVE</name>
<comment type="caution">
    <text evidence="2">The sequence shown here is derived from an EMBL/GenBank/DDBJ whole genome shotgun (WGS) entry which is preliminary data.</text>
</comment>
<gene>
    <name evidence="2" type="ORF">AVEN_43560_1</name>
</gene>
<reference evidence="2 3" key="1">
    <citation type="journal article" date="2019" name="Sci. Rep.">
        <title>Orb-weaving spider Araneus ventricosus genome elucidates the spidroin gene catalogue.</title>
        <authorList>
            <person name="Kono N."/>
            <person name="Nakamura H."/>
            <person name="Ohtoshi R."/>
            <person name="Moran D.A.P."/>
            <person name="Shinohara A."/>
            <person name="Yoshida Y."/>
            <person name="Fujiwara M."/>
            <person name="Mori M."/>
            <person name="Tomita M."/>
            <person name="Arakawa K."/>
        </authorList>
    </citation>
    <scope>NUCLEOTIDE SEQUENCE [LARGE SCALE GENOMIC DNA]</scope>
</reference>
<feature type="compositionally biased region" description="Polar residues" evidence="1">
    <location>
        <begin position="151"/>
        <end position="165"/>
    </location>
</feature>
<dbReference type="OrthoDB" id="6437361at2759"/>
<proteinExistence type="predicted"/>
<organism evidence="2 3">
    <name type="scientific">Araneus ventricosus</name>
    <name type="common">Orbweaver spider</name>
    <name type="synonym">Epeira ventricosa</name>
    <dbReference type="NCBI Taxonomy" id="182803"/>
    <lineage>
        <taxon>Eukaryota</taxon>
        <taxon>Metazoa</taxon>
        <taxon>Ecdysozoa</taxon>
        <taxon>Arthropoda</taxon>
        <taxon>Chelicerata</taxon>
        <taxon>Arachnida</taxon>
        <taxon>Araneae</taxon>
        <taxon>Araneomorphae</taxon>
        <taxon>Entelegynae</taxon>
        <taxon>Araneoidea</taxon>
        <taxon>Araneidae</taxon>
        <taxon>Araneus</taxon>
    </lineage>
</organism>
<protein>
    <recommendedName>
        <fullName evidence="4">CCHC-type domain-containing protein</fullName>
    </recommendedName>
</protein>
<sequence length="439" mass="49925">MSGPPRRCVTNWIGLYAANIWSCVNNLISPFPLNNSIISSHVKSWSTSKDSPYFLQKWEDLFKTTAANNLPSSSTNSTPVKLRTQHPQILSIEAEKTALNNNLHLLRDIINYRESIFKIPATLRTKAEDYLSLIESQFNYILSFTHDQQPLNTSNRDATTQSSPPDSIHDVGTQISQEQGLRNNSIDDNSLQSSPSSLLLLPTTQALETKVNLSVLLSTFLPAPEVQIQNIKQVRSNVLAVSMATSNDSEKLIAEITSNEILNSSMTIKIPKKRHPSVIVYNVQNDVEESEIQQAFRKCTFNETDLKFRFKFKGSSPNHQNWVFEVPVKDFSILTKLDKIPLRWLMHKMGEFHHYKMCNYCQSFGHTTKDCQYSTPSCGHCAGYHMTRDCTHEHLSCVNCYNNNLKFGTVYPIGHHTKSRSCPCLQNVIKNFINTRDYI</sequence>
<accession>A0A4Y2ELE7</accession>
<dbReference type="Proteomes" id="UP000499080">
    <property type="component" value="Unassembled WGS sequence"/>
</dbReference>